<keyword evidence="1" id="KW-0902">Two-component regulatory system</keyword>
<name>A0A7C9MSV9_9BURK</name>
<organism evidence="4 5">
    <name type="scientific">Malikia spinosa</name>
    <dbReference type="NCBI Taxonomy" id="86180"/>
    <lineage>
        <taxon>Bacteria</taxon>
        <taxon>Pseudomonadati</taxon>
        <taxon>Pseudomonadota</taxon>
        <taxon>Betaproteobacteria</taxon>
        <taxon>Burkholderiales</taxon>
        <taxon>Comamonadaceae</taxon>
        <taxon>Malikia</taxon>
    </lineage>
</organism>
<dbReference type="SUPFAM" id="SSF47226">
    <property type="entry name" value="Histidine-containing phosphotransfer domain, HPT domain"/>
    <property type="match status" value="1"/>
</dbReference>
<dbReference type="Pfam" id="PF01627">
    <property type="entry name" value="Hpt"/>
    <property type="match status" value="1"/>
</dbReference>
<dbReference type="SMART" id="SM00073">
    <property type="entry name" value="HPT"/>
    <property type="match status" value="1"/>
</dbReference>
<dbReference type="PROSITE" id="PS50894">
    <property type="entry name" value="HPT"/>
    <property type="match status" value="1"/>
</dbReference>
<dbReference type="InterPro" id="IPR036641">
    <property type="entry name" value="HPT_dom_sf"/>
</dbReference>
<comment type="caution">
    <text evidence="4">The sequence shown here is derived from an EMBL/GenBank/DDBJ whole genome shotgun (WGS) entry which is preliminary data.</text>
</comment>
<dbReference type="Proteomes" id="UP000481947">
    <property type="component" value="Unassembled WGS sequence"/>
</dbReference>
<proteinExistence type="predicted"/>
<dbReference type="Gene3D" id="1.20.120.160">
    <property type="entry name" value="HPT domain"/>
    <property type="match status" value="1"/>
</dbReference>
<dbReference type="GO" id="GO:0004672">
    <property type="term" value="F:protein kinase activity"/>
    <property type="evidence" value="ECO:0007669"/>
    <property type="project" value="UniProtKB-ARBA"/>
</dbReference>
<dbReference type="InterPro" id="IPR008207">
    <property type="entry name" value="Sig_transdc_His_kin_Hpt_dom"/>
</dbReference>
<keyword evidence="2" id="KW-0597">Phosphoprotein</keyword>
<evidence type="ECO:0000313" key="5">
    <source>
        <dbReference type="Proteomes" id="UP000481947"/>
    </source>
</evidence>
<dbReference type="GO" id="GO:0000160">
    <property type="term" value="P:phosphorelay signal transduction system"/>
    <property type="evidence" value="ECO:0007669"/>
    <property type="project" value="UniProtKB-KW"/>
</dbReference>
<reference evidence="4 5" key="1">
    <citation type="submission" date="2019-09" db="EMBL/GenBank/DDBJ databases">
        <title>Identification of Malikia spinosa a prominent benzene-, toluene-, and ethylbenzene-degrading bacterium: enrichment, isolation and whole genome sequencing.</title>
        <authorList>
            <person name="Tancsics A."/>
            <person name="Revesz F."/>
            <person name="Kriszt B."/>
        </authorList>
    </citation>
    <scope>NUCLEOTIDE SEQUENCE [LARGE SCALE GENOMIC DNA]</scope>
    <source>
        <strain evidence="4 5">AB6</strain>
    </source>
</reference>
<evidence type="ECO:0000256" key="1">
    <source>
        <dbReference type="ARBA" id="ARBA00023012"/>
    </source>
</evidence>
<feature type="domain" description="HPt" evidence="3">
    <location>
        <begin position="4"/>
        <end position="98"/>
    </location>
</feature>
<dbReference type="RefSeq" id="WP_161125894.1">
    <property type="nucleotide sequence ID" value="NZ_VYSB01000017.1"/>
</dbReference>
<gene>
    <name evidence="4" type="ORF">F5985_14150</name>
</gene>
<sequence>MQGREALYLKLLRQFVSDQADMPARVAAAIAAGDWTQAERLAHTVKGVAAQIGAPSLRDLAEQLEQALQQRLPPAEIEPLRQQLALSLPLLVSAIAARLSPVAVAAPAAFDPQRWQRLRERLILLLEQDDTECEILFESEEALLRAGLGQRFEAVAQAIRDFDFPVALAAVRAAP</sequence>
<evidence type="ECO:0000256" key="2">
    <source>
        <dbReference type="PROSITE-ProRule" id="PRU00110"/>
    </source>
</evidence>
<protein>
    <submittedName>
        <fullName evidence="4">Hpt domain-containing protein</fullName>
    </submittedName>
</protein>
<dbReference type="EMBL" id="VYSB01000017">
    <property type="protein sequence ID" value="MYZ53238.1"/>
    <property type="molecule type" value="Genomic_DNA"/>
</dbReference>
<dbReference type="CDD" id="cd00088">
    <property type="entry name" value="HPT"/>
    <property type="match status" value="1"/>
</dbReference>
<evidence type="ECO:0000259" key="3">
    <source>
        <dbReference type="PROSITE" id="PS50894"/>
    </source>
</evidence>
<accession>A0A7C9MSV9</accession>
<dbReference type="AlphaFoldDB" id="A0A7C9MSV9"/>
<evidence type="ECO:0000313" key="4">
    <source>
        <dbReference type="EMBL" id="MYZ53238.1"/>
    </source>
</evidence>
<feature type="modified residue" description="Phosphohistidine" evidence="2">
    <location>
        <position position="43"/>
    </location>
</feature>